<evidence type="ECO:0000256" key="1">
    <source>
        <dbReference type="ARBA" id="ARBA00001974"/>
    </source>
</evidence>
<gene>
    <name evidence="7" type="ORF">EFW17_20380</name>
</gene>
<dbReference type="InterPro" id="IPR036188">
    <property type="entry name" value="FAD/NAD-bd_sf"/>
</dbReference>
<keyword evidence="3" id="KW-0274">FAD</keyword>
<dbReference type="PANTHER" id="PTHR13789">
    <property type="entry name" value="MONOOXYGENASE"/>
    <property type="match status" value="1"/>
</dbReference>
<feature type="domain" description="FAD-binding" evidence="6">
    <location>
        <begin position="3"/>
        <end position="341"/>
    </location>
</feature>
<dbReference type="Pfam" id="PF01494">
    <property type="entry name" value="FAD_binding_3"/>
    <property type="match status" value="1"/>
</dbReference>
<organism evidence="7 8">
    <name type="scientific">Halostreptopolyspora alba</name>
    <dbReference type="NCBI Taxonomy" id="2487137"/>
    <lineage>
        <taxon>Bacteria</taxon>
        <taxon>Bacillati</taxon>
        <taxon>Actinomycetota</taxon>
        <taxon>Actinomycetes</taxon>
        <taxon>Streptosporangiales</taxon>
        <taxon>Nocardiopsidaceae</taxon>
        <taxon>Halostreptopolyspora</taxon>
    </lineage>
</organism>
<dbReference type="RefSeq" id="WP_123203035.1">
    <property type="nucleotide sequence ID" value="NZ_RJMB01000026.1"/>
</dbReference>
<name>A0A3N0E2V9_9ACTN</name>
<dbReference type="SUPFAM" id="SSF51905">
    <property type="entry name" value="FAD/NAD(P)-binding domain"/>
    <property type="match status" value="1"/>
</dbReference>
<evidence type="ECO:0000313" key="8">
    <source>
        <dbReference type="Proteomes" id="UP000269198"/>
    </source>
</evidence>
<keyword evidence="4" id="KW-0560">Oxidoreductase</keyword>
<dbReference type="SUPFAM" id="SSF54373">
    <property type="entry name" value="FAD-linked reductases, C-terminal domain"/>
    <property type="match status" value="1"/>
</dbReference>
<evidence type="ECO:0000313" key="7">
    <source>
        <dbReference type="EMBL" id="RNL82123.1"/>
    </source>
</evidence>
<keyword evidence="2" id="KW-0285">Flavoprotein</keyword>
<dbReference type="GO" id="GO:0071949">
    <property type="term" value="F:FAD binding"/>
    <property type="evidence" value="ECO:0007669"/>
    <property type="project" value="InterPro"/>
</dbReference>
<dbReference type="Gene3D" id="3.50.50.60">
    <property type="entry name" value="FAD/NAD(P)-binding domain"/>
    <property type="match status" value="1"/>
</dbReference>
<keyword evidence="5" id="KW-0503">Monooxygenase</keyword>
<evidence type="ECO:0000256" key="5">
    <source>
        <dbReference type="ARBA" id="ARBA00023033"/>
    </source>
</evidence>
<sequence>MRIVIVGAGIAGLTLANALAHTDLRVVLLDQSTESQPIGAGLQLAPNAALPLRRLGFDDALSKVAVRPQGQDILRWYDNTPVHSTPMGAAFERRYGVPHYTLLRSDLHRILLDSLPSGSVRRGRYVTGVLENSDGVTLRCSDGQEVHGDIAVGADGIHSMIRGVLNTERHGSANRILYRGLVPIDRVPELADEPRVRIWLGPNAHFSCYPVASGTKLSFNASVPAHLNHPESWSSQGRISDLKRAFEGWTPEVHTVISASEWIGTWILGDRHHVRNWHRGRLALMGDAAHPMLPFFAQGANQAVEDAIVLASCLREATAFTVEQALARYSSLRRERTEHVHMLSRDLTYSLSEAGEDPDQYDAIITRTERAKSEWVYAYDADAATGNSQ</sequence>
<accession>A0A3N0E2V9</accession>
<reference evidence="7 8" key="1">
    <citation type="submission" date="2018-11" db="EMBL/GenBank/DDBJ databases">
        <title>The genome draft of YIM 96095.</title>
        <authorList>
            <person name="Tang S.-K."/>
            <person name="Chunyu W.-X."/>
            <person name="Feng Y.-Z."/>
        </authorList>
    </citation>
    <scope>NUCLEOTIDE SEQUENCE [LARGE SCALE GENOMIC DNA]</scope>
    <source>
        <strain evidence="7 8">YIM 96095</strain>
    </source>
</reference>
<dbReference type="InterPro" id="IPR050493">
    <property type="entry name" value="FAD-dep_Monooxygenase_BioMet"/>
</dbReference>
<dbReference type="AlphaFoldDB" id="A0A3N0E2V9"/>
<dbReference type="OrthoDB" id="9782160at2"/>
<dbReference type="GO" id="GO:0004497">
    <property type="term" value="F:monooxygenase activity"/>
    <property type="evidence" value="ECO:0007669"/>
    <property type="project" value="UniProtKB-KW"/>
</dbReference>
<evidence type="ECO:0000256" key="4">
    <source>
        <dbReference type="ARBA" id="ARBA00023002"/>
    </source>
</evidence>
<protein>
    <submittedName>
        <fullName evidence="7">FAD-binding protein</fullName>
    </submittedName>
</protein>
<dbReference type="InterPro" id="IPR002938">
    <property type="entry name" value="FAD-bd"/>
</dbReference>
<proteinExistence type="predicted"/>
<dbReference type="PRINTS" id="PR00420">
    <property type="entry name" value="RNGMNOXGNASE"/>
</dbReference>
<evidence type="ECO:0000259" key="6">
    <source>
        <dbReference type="Pfam" id="PF01494"/>
    </source>
</evidence>
<comment type="cofactor">
    <cofactor evidence="1">
        <name>FAD</name>
        <dbReference type="ChEBI" id="CHEBI:57692"/>
    </cofactor>
</comment>
<evidence type="ECO:0000256" key="3">
    <source>
        <dbReference type="ARBA" id="ARBA00022827"/>
    </source>
</evidence>
<keyword evidence="8" id="KW-1185">Reference proteome</keyword>
<dbReference type="Proteomes" id="UP000269198">
    <property type="component" value="Unassembled WGS sequence"/>
</dbReference>
<comment type="caution">
    <text evidence="7">The sequence shown here is derived from an EMBL/GenBank/DDBJ whole genome shotgun (WGS) entry which is preliminary data.</text>
</comment>
<dbReference type="PANTHER" id="PTHR13789:SF318">
    <property type="entry name" value="GERANYLGERANYL DIPHOSPHATE REDUCTASE"/>
    <property type="match status" value="1"/>
</dbReference>
<dbReference type="EMBL" id="RJMB01000026">
    <property type="protein sequence ID" value="RNL82123.1"/>
    <property type="molecule type" value="Genomic_DNA"/>
</dbReference>
<evidence type="ECO:0000256" key="2">
    <source>
        <dbReference type="ARBA" id="ARBA00022630"/>
    </source>
</evidence>